<accession>A0A3B1A8G5</accession>
<organism evidence="2">
    <name type="scientific">hydrothermal vent metagenome</name>
    <dbReference type="NCBI Taxonomy" id="652676"/>
    <lineage>
        <taxon>unclassified sequences</taxon>
        <taxon>metagenomes</taxon>
        <taxon>ecological metagenomes</taxon>
    </lineage>
</organism>
<proteinExistence type="predicted"/>
<gene>
    <name evidence="2" type="ORF">MNBD_GAMMA21-2143</name>
</gene>
<reference evidence="2" key="1">
    <citation type="submission" date="2018-06" db="EMBL/GenBank/DDBJ databases">
        <authorList>
            <person name="Zhirakovskaya E."/>
        </authorList>
    </citation>
    <scope>NUCLEOTIDE SEQUENCE</scope>
</reference>
<evidence type="ECO:0008006" key="3">
    <source>
        <dbReference type="Google" id="ProtNLM"/>
    </source>
</evidence>
<name>A0A3B1A8G5_9ZZZZ</name>
<feature type="non-terminal residue" evidence="2">
    <location>
        <position position="266"/>
    </location>
</feature>
<feature type="region of interest" description="Disordered" evidence="1">
    <location>
        <begin position="1"/>
        <end position="23"/>
    </location>
</feature>
<protein>
    <recommendedName>
        <fullName evidence="3">DUF676 domain-containing protein</fullName>
    </recommendedName>
</protein>
<dbReference type="AlphaFoldDB" id="A0A3B1A8G5"/>
<sequence length="266" mass="30719">MSSGKQISTRHPSATVHKLTSSSKKQIIKRKGVKRKVKDLIILVAGTTDPVNSSELKFEASWKYWDDNTEFRKKLAIFSKQYLDLQVFGTVSWSGDNSIYEREEAGKKLARLIKEAYPAWRDTDISMHFVVHSHGGNVLHEATQVIAKDKNFPAKWKIKSILYLSTPFFNKLHQLNKSQFHKDCRIINVYSKYDFTQRVIADFSMVDVTNIISQFTLSCDESKIKKSKGESDSSFNKKIKQCHDKAYLRTSFEEIKNINFDIYTSL</sequence>
<evidence type="ECO:0000256" key="1">
    <source>
        <dbReference type="SAM" id="MobiDB-lite"/>
    </source>
</evidence>
<dbReference type="InterPro" id="IPR029058">
    <property type="entry name" value="AB_hydrolase_fold"/>
</dbReference>
<dbReference type="Gene3D" id="3.40.50.1820">
    <property type="entry name" value="alpha/beta hydrolase"/>
    <property type="match status" value="1"/>
</dbReference>
<dbReference type="EMBL" id="UOFR01000028">
    <property type="protein sequence ID" value="VAW94499.1"/>
    <property type="molecule type" value="Genomic_DNA"/>
</dbReference>
<evidence type="ECO:0000313" key="2">
    <source>
        <dbReference type="EMBL" id="VAW94499.1"/>
    </source>
</evidence>